<dbReference type="PANTHER" id="PTHR32215">
    <property type="entry name" value="CILIA- AND FLAGELLA-ASSOCIATED PROTEIN 57"/>
    <property type="match status" value="1"/>
</dbReference>
<keyword evidence="4" id="KW-1185">Reference proteome</keyword>
<dbReference type="Gene3D" id="2.130.10.10">
    <property type="entry name" value="YVTN repeat-like/Quinoprotein amine dehydrogenase"/>
    <property type="match status" value="3"/>
</dbReference>
<dbReference type="SUPFAM" id="SSF50978">
    <property type="entry name" value="WD40 repeat-like"/>
    <property type="match status" value="2"/>
</dbReference>
<proteinExistence type="predicted"/>
<dbReference type="PROSITE" id="PS50294">
    <property type="entry name" value="WD_REPEATS_REGION"/>
    <property type="match status" value="1"/>
</dbReference>
<dbReference type="PANTHER" id="PTHR32215:SF0">
    <property type="entry name" value="CILIA- AND FLAGELLA-ASSOCIATED PROTEIN 57"/>
    <property type="match status" value="1"/>
</dbReference>
<dbReference type="InterPro" id="IPR052993">
    <property type="entry name" value="CFA-57"/>
</dbReference>
<comment type="caution">
    <text evidence="3">The sequence shown here is derived from an EMBL/GenBank/DDBJ whole genome shotgun (WGS) entry which is preliminary data.</text>
</comment>
<keyword evidence="3" id="KW-0282">Flagellum</keyword>
<sequence>MAVSANKRYVAIAERGVEKPQCAIVDLHSLRRRKVLVPQEGDSREFVCMAFSTDSKYIITQSGAPDWTLQYWTWEKTKVMAQIRTANTTTERYPTSNANASHAPGMGAMGSVAGSTVFMAGGVPASAGMMRDSSSGSVVHQVSFNPTDNTQLCVVGNGIFKLFRYQEGMLKAFAFQKTEQKNYLCHCWSLDDRIIVGTEDSRILIFENNGELRTEIHHSHSPSPTIPATPRAIHVMLAFSKGFICGGTGGSVTLYDRSDENSGSAVAQQGGGGGGGGQQGGVVAGGASKDWYKKSKDFVAGDEGTKVCNMALSPSEDNLVVSTENSQVYAMMLASTEVKGEESRFEPFAQPFHHAPITGMDTCIRKPLIVTCSSDRSVRVWNYLESTSELVKYFPEEAFSVAIHPSGLYILVGFSDKLRLMNLLIDDVRPFREFTIRGCRECRFSNGGQYFAAVHGNTIQIYSTWNFENLGNLKGHNGKVRSLFWSNDDSKIVSAGMDGAIYDWALKDLSAGGVKREGESILK</sequence>
<organism evidence="3 4">
    <name type="scientific">Rhizophlyctis rosea</name>
    <dbReference type="NCBI Taxonomy" id="64517"/>
    <lineage>
        <taxon>Eukaryota</taxon>
        <taxon>Fungi</taxon>
        <taxon>Fungi incertae sedis</taxon>
        <taxon>Chytridiomycota</taxon>
        <taxon>Chytridiomycota incertae sedis</taxon>
        <taxon>Chytridiomycetes</taxon>
        <taxon>Rhizophlyctidales</taxon>
        <taxon>Rhizophlyctidaceae</taxon>
        <taxon>Rhizophlyctis</taxon>
    </lineage>
</organism>
<keyword evidence="3" id="KW-0966">Cell projection</keyword>
<evidence type="ECO:0000313" key="4">
    <source>
        <dbReference type="Proteomes" id="UP001212841"/>
    </source>
</evidence>
<evidence type="ECO:0000256" key="1">
    <source>
        <dbReference type="PROSITE-ProRule" id="PRU00221"/>
    </source>
</evidence>
<dbReference type="AlphaFoldDB" id="A0AAD5S066"/>
<dbReference type="EMBL" id="JADGJD010002575">
    <property type="protein sequence ID" value="KAJ3031229.1"/>
    <property type="molecule type" value="Genomic_DNA"/>
</dbReference>
<feature type="repeat" description="WD" evidence="1">
    <location>
        <begin position="473"/>
        <end position="507"/>
    </location>
</feature>
<reference evidence="3" key="1">
    <citation type="submission" date="2020-05" db="EMBL/GenBank/DDBJ databases">
        <title>Phylogenomic resolution of chytrid fungi.</title>
        <authorList>
            <person name="Stajich J.E."/>
            <person name="Amses K."/>
            <person name="Simmons R."/>
            <person name="Seto K."/>
            <person name="Myers J."/>
            <person name="Bonds A."/>
            <person name="Quandt C.A."/>
            <person name="Barry K."/>
            <person name="Liu P."/>
            <person name="Grigoriev I."/>
            <person name="Longcore J.E."/>
            <person name="James T.Y."/>
        </authorList>
    </citation>
    <scope>NUCLEOTIDE SEQUENCE</scope>
    <source>
        <strain evidence="3">JEL0318</strain>
    </source>
</reference>
<feature type="non-terminal residue" evidence="3">
    <location>
        <position position="523"/>
    </location>
</feature>
<dbReference type="InterPro" id="IPR001680">
    <property type="entry name" value="WD40_rpt"/>
</dbReference>
<dbReference type="Pfam" id="PF00400">
    <property type="entry name" value="WD40"/>
    <property type="match status" value="2"/>
</dbReference>
<evidence type="ECO:0000256" key="2">
    <source>
        <dbReference type="SAM" id="MobiDB-lite"/>
    </source>
</evidence>
<name>A0AAD5S066_9FUNG</name>
<keyword evidence="3" id="KW-0969">Cilium</keyword>
<dbReference type="Proteomes" id="UP001212841">
    <property type="component" value="Unassembled WGS sequence"/>
</dbReference>
<dbReference type="InterPro" id="IPR036322">
    <property type="entry name" value="WD40_repeat_dom_sf"/>
</dbReference>
<dbReference type="SMART" id="SM00320">
    <property type="entry name" value="WD40"/>
    <property type="match status" value="7"/>
</dbReference>
<evidence type="ECO:0000313" key="3">
    <source>
        <dbReference type="EMBL" id="KAJ3031229.1"/>
    </source>
</evidence>
<gene>
    <name evidence="3" type="primary">WDR65_1</name>
    <name evidence="3" type="ORF">HK097_005485</name>
</gene>
<dbReference type="InterPro" id="IPR015943">
    <property type="entry name" value="WD40/YVTN_repeat-like_dom_sf"/>
</dbReference>
<keyword evidence="1" id="KW-0853">WD repeat</keyword>
<feature type="region of interest" description="Disordered" evidence="2">
    <location>
        <begin position="261"/>
        <end position="280"/>
    </location>
</feature>
<feature type="compositionally biased region" description="Gly residues" evidence="2">
    <location>
        <begin position="269"/>
        <end position="280"/>
    </location>
</feature>
<accession>A0AAD5S066</accession>
<dbReference type="PROSITE" id="PS50082">
    <property type="entry name" value="WD_REPEATS_2"/>
    <property type="match status" value="1"/>
</dbReference>
<protein>
    <submittedName>
        <fullName evidence="3">Cilia- and flagella-associated protein 57</fullName>
    </submittedName>
</protein>